<dbReference type="Pfam" id="PF01217">
    <property type="entry name" value="Clat_adaptor_s"/>
    <property type="match status" value="1"/>
</dbReference>
<keyword evidence="13" id="KW-1185">Reference proteome</keyword>
<sequence length="1113" mass="122539">MSCMLPPECSWKPFWLEVRAPRAVPARGAAIRAMIKFILMVNKQGQTRLAQYYEFLSVRERVTLEGELIRKCLSRSESQCSFVEYRDYRVVYRRYASLYFIVGIDNDEDCNELAILEFIHTLVETLDKYFENVCELDIMISDFGETVAAKIRYRLGGHLPDRSHVLLQCARKSRRTGSTATRKTGFAELPRPSSASGDKGAEAMRLLLCWTAALESWSLGHSATNAEWGHSINMAGLQRTLSQRMSKEFLLISLGIDGDVNKAKLQQSVHDFNSTLYALIWGDPQQGIVAAPNVRVEENLQKVLHLWVPFEILLTSSMDSVRSLDGSINVPVLEAVSSQNGPLLDASNVVVGGLVDAAKVSGASTNGLVQDIAGRQRTYIQSLCLKALLVSQGVSLLENKASLKETKLLFEASHAGIIEGVPFAGVPVLTNVCTLHQMSEVTFYYSKVRPLVSEILNAHTVQSSQDVQVSVSDLVRQFRDSSEACARNRKFTEMLFSSMVLAVDLFNNESTACDLASAMSGAEWLSFIDTLGQLRLETQQVSQHFMQVALGSNVHTSKVEITVMMSSASQRLRSLIEGCKEQGIPSPPTQGVVDQLLIGVETWSMLETELTQAVRSEAVSPITVDRVALLSGDLLDQLTSVMDMTLKEAWRASADTASYLLDLTSKQAMRLSRLSKEANLAHYGIKPEQNRLALNASRDSFVATHHLLLLGSPAQNTTPAVPKRSQLCIIRLMHEVDELYQQLQEAALAVAYGSFAKVSDLDRLNPLAQEAMAAASKALVDGVCDNNTGEVELHAWLEVHQEAADLARLSQDATAAFILAQQEGGGRFSSLNAVAHDVESSLHRLMFGSWVPHVASPPTQALLDYILSTLRPILERFESALAGTDVLSVEAAGVSLLSAAEALQAKYLRGAMEADPSWPGARVDMLVSQAALASKVLKEALMHLYGFRKTEVELRSAIDEFQRSHEHLKAWRFNSFQILHMNSFFRAAAVPGLEPVIQERKDILDQWDRIDQAWLSLKSHAFSVTSEDTWRVEDAMAGVVSEIQVAVPLYGMEDVEAPESFPWTTAIYTSVGGALVCCCCTIAYCQWAKDRGHGQAGDKDKQAAKRGTVADEV</sequence>
<comment type="similarity">
    <text evidence="3">Belongs to the adaptor complexes small subunit family.</text>
</comment>
<feature type="domain" description="NarX-like N-terminal" evidence="11">
    <location>
        <begin position="229"/>
        <end position="312"/>
    </location>
</feature>
<comment type="caution">
    <text evidence="12">The sequence shown here is derived from an EMBL/GenBank/DDBJ whole genome shotgun (WGS) entry which is preliminary data.</text>
</comment>
<dbReference type="PROSITE" id="PS00989">
    <property type="entry name" value="CLAT_ADAPTOR_S"/>
    <property type="match status" value="1"/>
</dbReference>
<keyword evidence="8" id="KW-0472">Membrane</keyword>
<dbReference type="InterPro" id="IPR022775">
    <property type="entry name" value="AP_mu_sigma_su"/>
</dbReference>
<dbReference type="FunFam" id="3.30.450.60:FF:000010">
    <property type="entry name" value="AP complex subunit sigma"/>
    <property type="match status" value="1"/>
</dbReference>
<feature type="domain" description="AP complex mu/sigma subunit" evidence="10">
    <location>
        <begin position="34"/>
        <end position="140"/>
    </location>
</feature>
<evidence type="ECO:0000259" key="11">
    <source>
        <dbReference type="Pfam" id="PF13675"/>
    </source>
</evidence>
<evidence type="ECO:0000313" key="13">
    <source>
        <dbReference type="Proteomes" id="UP000186817"/>
    </source>
</evidence>
<evidence type="ECO:0000256" key="3">
    <source>
        <dbReference type="ARBA" id="ARBA00006972"/>
    </source>
</evidence>
<dbReference type="GO" id="GO:0030117">
    <property type="term" value="C:membrane coat"/>
    <property type="evidence" value="ECO:0007669"/>
    <property type="project" value="InterPro"/>
</dbReference>
<feature type="region of interest" description="Disordered" evidence="9">
    <location>
        <begin position="172"/>
        <end position="198"/>
    </location>
</feature>
<dbReference type="GO" id="GO:0016192">
    <property type="term" value="P:vesicle-mediated transport"/>
    <property type="evidence" value="ECO:0007669"/>
    <property type="project" value="InterPro"/>
</dbReference>
<proteinExistence type="inferred from homology"/>
<accession>A0A1Q9EEM9</accession>
<evidence type="ECO:0000256" key="9">
    <source>
        <dbReference type="SAM" id="MobiDB-lite"/>
    </source>
</evidence>
<dbReference type="InterPro" id="IPR011012">
    <property type="entry name" value="Longin-like_dom_sf"/>
</dbReference>
<dbReference type="EMBL" id="LSRX01000172">
    <property type="protein sequence ID" value="OLQ05896.1"/>
    <property type="molecule type" value="Genomic_DNA"/>
</dbReference>
<dbReference type="InterPro" id="IPR000804">
    <property type="entry name" value="Clathrin_sm-chain_CS"/>
</dbReference>
<evidence type="ECO:0000256" key="4">
    <source>
        <dbReference type="ARBA" id="ARBA00022448"/>
    </source>
</evidence>
<evidence type="ECO:0000256" key="2">
    <source>
        <dbReference type="ARBA" id="ARBA00004308"/>
    </source>
</evidence>
<evidence type="ECO:0000256" key="1">
    <source>
        <dbReference type="ARBA" id="ARBA00004141"/>
    </source>
</evidence>
<dbReference type="OMA" id="ELDIMIS"/>
<dbReference type="InterPro" id="IPR016635">
    <property type="entry name" value="AP_complex_ssu"/>
</dbReference>
<evidence type="ECO:0000256" key="5">
    <source>
        <dbReference type="ARBA" id="ARBA00022692"/>
    </source>
</evidence>
<dbReference type="PANTHER" id="PTHR11753">
    <property type="entry name" value="ADAPTOR COMPLEXES SMALL SUBUNIT FAMILY"/>
    <property type="match status" value="1"/>
</dbReference>
<evidence type="ECO:0000256" key="8">
    <source>
        <dbReference type="ARBA" id="ARBA00023136"/>
    </source>
</evidence>
<feature type="compositionally biased region" description="Basic and acidic residues" evidence="9">
    <location>
        <begin position="1093"/>
        <end position="1103"/>
    </location>
</feature>
<dbReference type="SUPFAM" id="SSF64356">
    <property type="entry name" value="SNARE-like"/>
    <property type="match status" value="1"/>
</dbReference>
<keyword evidence="5" id="KW-0812">Transmembrane</keyword>
<keyword evidence="4" id="KW-0813">Transport</keyword>
<dbReference type="InterPro" id="IPR029095">
    <property type="entry name" value="NarX-like_N"/>
</dbReference>
<dbReference type="GO" id="GO:0012505">
    <property type="term" value="C:endomembrane system"/>
    <property type="evidence" value="ECO:0007669"/>
    <property type="project" value="UniProtKB-SubCell"/>
</dbReference>
<name>A0A1Q9EEM9_SYMMI</name>
<dbReference type="OrthoDB" id="421157at2759"/>
<dbReference type="GO" id="GO:0006886">
    <property type="term" value="P:intracellular protein transport"/>
    <property type="evidence" value="ECO:0007669"/>
    <property type="project" value="InterPro"/>
</dbReference>
<feature type="region of interest" description="Disordered" evidence="9">
    <location>
        <begin position="1093"/>
        <end position="1113"/>
    </location>
</feature>
<organism evidence="12 13">
    <name type="scientific">Symbiodinium microadriaticum</name>
    <name type="common">Dinoflagellate</name>
    <name type="synonym">Zooxanthella microadriatica</name>
    <dbReference type="NCBI Taxonomy" id="2951"/>
    <lineage>
        <taxon>Eukaryota</taxon>
        <taxon>Sar</taxon>
        <taxon>Alveolata</taxon>
        <taxon>Dinophyceae</taxon>
        <taxon>Suessiales</taxon>
        <taxon>Symbiodiniaceae</taxon>
        <taxon>Symbiodinium</taxon>
    </lineage>
</organism>
<evidence type="ECO:0000259" key="10">
    <source>
        <dbReference type="Pfam" id="PF01217"/>
    </source>
</evidence>
<dbReference type="Pfam" id="PF13675">
    <property type="entry name" value="PilJ"/>
    <property type="match status" value="1"/>
</dbReference>
<evidence type="ECO:0000313" key="12">
    <source>
        <dbReference type="EMBL" id="OLQ05896.1"/>
    </source>
</evidence>
<comment type="subcellular location">
    <subcellularLocation>
        <location evidence="2">Endomembrane system</location>
    </subcellularLocation>
    <subcellularLocation>
        <location evidence="1">Membrane</location>
        <topology evidence="1">Multi-pass membrane protein</topology>
    </subcellularLocation>
</comment>
<evidence type="ECO:0000256" key="7">
    <source>
        <dbReference type="ARBA" id="ARBA00022989"/>
    </source>
</evidence>
<dbReference type="AlphaFoldDB" id="A0A1Q9EEM9"/>
<keyword evidence="6" id="KW-0653">Protein transport</keyword>
<dbReference type="Gene3D" id="3.30.450.60">
    <property type="match status" value="1"/>
</dbReference>
<gene>
    <name evidence="12" type="ORF">AK812_SmicGene10842</name>
</gene>
<dbReference type="CDD" id="cd14832">
    <property type="entry name" value="AP4_sigma"/>
    <property type="match status" value="1"/>
</dbReference>
<dbReference type="Proteomes" id="UP000186817">
    <property type="component" value="Unassembled WGS sequence"/>
</dbReference>
<keyword evidence="7" id="KW-1133">Transmembrane helix</keyword>
<reference evidence="12 13" key="1">
    <citation type="submission" date="2016-02" db="EMBL/GenBank/DDBJ databases">
        <title>Genome analysis of coral dinoflagellate symbionts highlights evolutionary adaptations to a symbiotic lifestyle.</title>
        <authorList>
            <person name="Aranda M."/>
            <person name="Li Y."/>
            <person name="Liew Y.J."/>
            <person name="Baumgarten S."/>
            <person name="Simakov O."/>
            <person name="Wilson M."/>
            <person name="Piel J."/>
            <person name="Ashoor H."/>
            <person name="Bougouffa S."/>
            <person name="Bajic V.B."/>
            <person name="Ryu T."/>
            <person name="Ravasi T."/>
            <person name="Bayer T."/>
            <person name="Micklem G."/>
            <person name="Kim H."/>
            <person name="Bhak J."/>
            <person name="Lajeunesse T.C."/>
            <person name="Voolstra C.R."/>
        </authorList>
    </citation>
    <scope>NUCLEOTIDE SEQUENCE [LARGE SCALE GENOMIC DNA]</scope>
    <source>
        <strain evidence="12 13">CCMP2467</strain>
    </source>
</reference>
<protein>
    <submittedName>
        <fullName evidence="12">AP-4 complex subunit sigma</fullName>
    </submittedName>
</protein>
<evidence type="ECO:0000256" key="6">
    <source>
        <dbReference type="ARBA" id="ARBA00022927"/>
    </source>
</evidence>